<feature type="compositionally biased region" description="Low complexity" evidence="15">
    <location>
        <begin position="890"/>
        <end position="905"/>
    </location>
</feature>
<dbReference type="PROSITE" id="PS50014">
    <property type="entry name" value="BROMODOMAIN_2"/>
    <property type="match status" value="1"/>
</dbReference>
<evidence type="ECO:0000256" key="5">
    <source>
        <dbReference type="ARBA" id="ARBA00022771"/>
    </source>
</evidence>
<feature type="compositionally biased region" description="Polar residues" evidence="15">
    <location>
        <begin position="782"/>
        <end position="792"/>
    </location>
</feature>
<evidence type="ECO:0000313" key="20">
    <source>
        <dbReference type="EMBL" id="KAL1490327.1"/>
    </source>
</evidence>
<dbReference type="InterPro" id="IPR037967">
    <property type="entry name" value="ZMYND8_Bromo_dom"/>
</dbReference>
<evidence type="ECO:0000256" key="4">
    <source>
        <dbReference type="ARBA" id="ARBA00022723"/>
    </source>
</evidence>
<dbReference type="GO" id="GO:0140006">
    <property type="term" value="F:histone H3 reader activity"/>
    <property type="evidence" value="ECO:0007669"/>
    <property type="project" value="UniProtKB-ARBA"/>
</dbReference>
<feature type="compositionally biased region" description="Low complexity" evidence="15">
    <location>
        <begin position="1561"/>
        <end position="1572"/>
    </location>
</feature>
<dbReference type="PROSITE" id="PS00633">
    <property type="entry name" value="BROMODOMAIN_1"/>
    <property type="match status" value="1"/>
</dbReference>
<evidence type="ECO:0000259" key="17">
    <source>
        <dbReference type="PROSITE" id="PS50016"/>
    </source>
</evidence>
<evidence type="ECO:0000259" key="16">
    <source>
        <dbReference type="PROSITE" id="PS50014"/>
    </source>
</evidence>
<feature type="compositionally biased region" description="Acidic residues" evidence="15">
    <location>
        <begin position="541"/>
        <end position="552"/>
    </location>
</feature>
<reference evidence="20 21" key="1">
    <citation type="submission" date="2024-05" db="EMBL/GenBank/DDBJ databases">
        <title>Genetic variation in Jamaican populations of the coffee berry borer (Hypothenemus hampei).</title>
        <authorList>
            <person name="Errbii M."/>
            <person name="Myrie A."/>
        </authorList>
    </citation>
    <scope>NUCLEOTIDE SEQUENCE [LARGE SCALE GENOMIC DNA]</scope>
    <source>
        <strain evidence="20">JA-Hopewell-2020-01-JO</strain>
        <tissue evidence="20">Whole body</tissue>
    </source>
</reference>
<evidence type="ECO:0000259" key="18">
    <source>
        <dbReference type="PROSITE" id="PS50812"/>
    </source>
</evidence>
<dbReference type="InterPro" id="IPR002893">
    <property type="entry name" value="Znf_MYND"/>
</dbReference>
<dbReference type="SUPFAM" id="SSF63748">
    <property type="entry name" value="Tudor/PWWP/MBT"/>
    <property type="match status" value="1"/>
</dbReference>
<dbReference type="PROSITE" id="PS50865">
    <property type="entry name" value="ZF_MYND_2"/>
    <property type="match status" value="1"/>
</dbReference>
<evidence type="ECO:0000259" key="19">
    <source>
        <dbReference type="PROSITE" id="PS50865"/>
    </source>
</evidence>
<feature type="region of interest" description="Disordered" evidence="15">
    <location>
        <begin position="1561"/>
        <end position="1591"/>
    </location>
</feature>
<dbReference type="PANTHER" id="PTHR46453">
    <property type="entry name" value="PROTEIN KINASE C-BINDING PROTEIN 1"/>
    <property type="match status" value="1"/>
</dbReference>
<dbReference type="Pfam" id="PF00439">
    <property type="entry name" value="Bromodomain"/>
    <property type="match status" value="1"/>
</dbReference>
<evidence type="ECO:0000256" key="1">
    <source>
        <dbReference type="ARBA" id="ARBA00004123"/>
    </source>
</evidence>
<protein>
    <recommendedName>
        <fullName evidence="22">Protein kinase C-binding protein 1</fullName>
    </recommendedName>
</protein>
<feature type="compositionally biased region" description="Basic and acidic residues" evidence="15">
    <location>
        <begin position="757"/>
        <end position="780"/>
    </location>
</feature>
<evidence type="ECO:0000256" key="13">
    <source>
        <dbReference type="PROSITE-ProRule" id="PRU00035"/>
    </source>
</evidence>
<feature type="region of interest" description="Disordered" evidence="15">
    <location>
        <begin position="1044"/>
        <end position="1096"/>
    </location>
</feature>
<dbReference type="InterPro" id="IPR018359">
    <property type="entry name" value="Bromodomain_CS"/>
</dbReference>
<evidence type="ECO:0000256" key="10">
    <source>
        <dbReference type="ARBA" id="ARBA00023117"/>
    </source>
</evidence>
<feature type="compositionally biased region" description="Basic and acidic residues" evidence="15">
    <location>
        <begin position="851"/>
        <end position="867"/>
    </location>
</feature>
<feature type="compositionally biased region" description="Polar residues" evidence="15">
    <location>
        <begin position="1573"/>
        <end position="1583"/>
    </location>
</feature>
<feature type="region of interest" description="Disordered" evidence="15">
    <location>
        <begin position="567"/>
        <end position="635"/>
    </location>
</feature>
<organism evidence="20 21">
    <name type="scientific">Hypothenemus hampei</name>
    <name type="common">Coffee berry borer</name>
    <dbReference type="NCBI Taxonomy" id="57062"/>
    <lineage>
        <taxon>Eukaryota</taxon>
        <taxon>Metazoa</taxon>
        <taxon>Ecdysozoa</taxon>
        <taxon>Arthropoda</taxon>
        <taxon>Hexapoda</taxon>
        <taxon>Insecta</taxon>
        <taxon>Pterygota</taxon>
        <taxon>Neoptera</taxon>
        <taxon>Endopterygota</taxon>
        <taxon>Coleoptera</taxon>
        <taxon>Polyphaga</taxon>
        <taxon>Cucujiformia</taxon>
        <taxon>Curculionidae</taxon>
        <taxon>Scolytinae</taxon>
        <taxon>Hypothenemus</taxon>
    </lineage>
</organism>
<dbReference type="PANTHER" id="PTHR46453:SF5">
    <property type="entry name" value="PROTEIN KINASE C-BINDING PROTEIN 1 ISOFORM X1"/>
    <property type="match status" value="1"/>
</dbReference>
<dbReference type="FunFam" id="6.10.140.2220:FF:000002">
    <property type="entry name" value="Protein kinase C-binding protein 1 isoform C"/>
    <property type="match status" value="1"/>
</dbReference>
<dbReference type="InterPro" id="IPR013083">
    <property type="entry name" value="Znf_RING/FYVE/PHD"/>
</dbReference>
<dbReference type="PROSITE" id="PS01359">
    <property type="entry name" value="ZF_PHD_1"/>
    <property type="match status" value="1"/>
</dbReference>
<feature type="compositionally biased region" description="Polar residues" evidence="15">
    <location>
        <begin position="27"/>
        <end position="41"/>
    </location>
</feature>
<feature type="domain" description="MYND-type" evidence="19">
    <location>
        <begin position="1422"/>
        <end position="1456"/>
    </location>
</feature>
<feature type="compositionally biased region" description="Polar residues" evidence="15">
    <location>
        <begin position="998"/>
        <end position="1016"/>
    </location>
</feature>
<dbReference type="PROSITE" id="PS50016">
    <property type="entry name" value="ZF_PHD_2"/>
    <property type="match status" value="1"/>
</dbReference>
<keyword evidence="7" id="KW-0156">Chromatin regulator</keyword>
<dbReference type="Pfam" id="PF23460">
    <property type="entry name" value="ZMYND8_CC"/>
    <property type="match status" value="1"/>
</dbReference>
<dbReference type="SUPFAM" id="SSF57903">
    <property type="entry name" value="FYVE/PHD zinc finger"/>
    <property type="match status" value="1"/>
</dbReference>
<dbReference type="Proteomes" id="UP001566132">
    <property type="component" value="Unassembled WGS sequence"/>
</dbReference>
<feature type="region of interest" description="Disordered" evidence="15">
    <location>
        <begin position="1228"/>
        <end position="1270"/>
    </location>
</feature>
<keyword evidence="11" id="KW-0804">Transcription</keyword>
<feature type="region of interest" description="Disordered" evidence="15">
    <location>
        <begin position="714"/>
        <end position="736"/>
    </location>
</feature>
<dbReference type="PROSITE" id="PS01360">
    <property type="entry name" value="ZF_MYND_1"/>
    <property type="match status" value="1"/>
</dbReference>
<dbReference type="CDD" id="cd05508">
    <property type="entry name" value="Bromo_RACK7"/>
    <property type="match status" value="1"/>
</dbReference>
<dbReference type="Gene3D" id="3.30.40.10">
    <property type="entry name" value="Zinc/RING finger domain, C3HC4 (zinc finger)"/>
    <property type="match status" value="1"/>
</dbReference>
<keyword evidence="12" id="KW-0539">Nucleus</keyword>
<feature type="compositionally biased region" description="Basic and acidic residues" evidence="15">
    <location>
        <begin position="623"/>
        <end position="633"/>
    </location>
</feature>
<dbReference type="InterPro" id="IPR001487">
    <property type="entry name" value="Bromodomain"/>
</dbReference>
<keyword evidence="8" id="KW-0007">Acetylation</keyword>
<feature type="region of interest" description="Disordered" evidence="15">
    <location>
        <begin position="756"/>
        <end position="948"/>
    </location>
</feature>
<feature type="compositionally biased region" description="Low complexity" evidence="15">
    <location>
        <begin position="1228"/>
        <end position="1239"/>
    </location>
</feature>
<dbReference type="InterPro" id="IPR057053">
    <property type="entry name" value="MYND_ZMYND11_ZMYD8"/>
</dbReference>
<dbReference type="SMART" id="SM00293">
    <property type="entry name" value="PWWP"/>
    <property type="match status" value="1"/>
</dbReference>
<evidence type="ECO:0000256" key="3">
    <source>
        <dbReference type="ARBA" id="ARBA00022454"/>
    </source>
</evidence>
<evidence type="ECO:0000256" key="14">
    <source>
        <dbReference type="PROSITE-ProRule" id="PRU00134"/>
    </source>
</evidence>
<dbReference type="InterPro" id="IPR056987">
    <property type="entry name" value="ZMYND8_CC"/>
</dbReference>
<dbReference type="InterPro" id="IPR019787">
    <property type="entry name" value="Znf_PHD-finger"/>
</dbReference>
<comment type="caution">
    <text evidence="20">The sequence shown here is derived from an EMBL/GenBank/DDBJ whole genome shotgun (WGS) entry which is preliminary data.</text>
</comment>
<feature type="compositionally biased region" description="Basic and acidic residues" evidence="15">
    <location>
        <begin position="60"/>
        <end position="70"/>
    </location>
</feature>
<dbReference type="PRINTS" id="PR00503">
    <property type="entry name" value="BROMODOMAIN"/>
</dbReference>
<evidence type="ECO:0000256" key="2">
    <source>
        <dbReference type="ARBA" id="ARBA00004286"/>
    </source>
</evidence>
<evidence type="ECO:0000313" key="21">
    <source>
        <dbReference type="Proteomes" id="UP001566132"/>
    </source>
</evidence>
<proteinExistence type="predicted"/>
<dbReference type="GO" id="GO:0008270">
    <property type="term" value="F:zinc ion binding"/>
    <property type="evidence" value="ECO:0007669"/>
    <property type="project" value="UniProtKB-KW"/>
</dbReference>
<feature type="compositionally biased region" description="Basic and acidic residues" evidence="15">
    <location>
        <begin position="719"/>
        <end position="735"/>
    </location>
</feature>
<feature type="compositionally biased region" description="Polar residues" evidence="15">
    <location>
        <begin position="918"/>
        <end position="929"/>
    </location>
</feature>
<feature type="region of interest" description="Disordered" evidence="15">
    <location>
        <begin position="521"/>
        <end position="555"/>
    </location>
</feature>
<dbReference type="InterPro" id="IPR011011">
    <property type="entry name" value="Znf_FYVE_PHD"/>
</dbReference>
<feature type="domain" description="PHD-type" evidence="17">
    <location>
        <begin position="212"/>
        <end position="257"/>
    </location>
</feature>
<dbReference type="InterPro" id="IPR044075">
    <property type="entry name" value="PRKCBP1_PHD"/>
</dbReference>
<feature type="compositionally biased region" description="Basic and acidic residues" evidence="15">
    <location>
        <begin position="599"/>
        <end position="615"/>
    </location>
</feature>
<dbReference type="PROSITE" id="PS50812">
    <property type="entry name" value="PWWP"/>
    <property type="match status" value="1"/>
</dbReference>
<dbReference type="GO" id="GO:0005694">
    <property type="term" value="C:chromosome"/>
    <property type="evidence" value="ECO:0007669"/>
    <property type="project" value="UniProtKB-SubCell"/>
</dbReference>
<dbReference type="CDD" id="cd15538">
    <property type="entry name" value="PHD_PRKCBP1"/>
    <property type="match status" value="1"/>
</dbReference>
<dbReference type="SMART" id="SM00297">
    <property type="entry name" value="BROMO"/>
    <property type="match status" value="1"/>
</dbReference>
<keyword evidence="10 13" id="KW-0103">Bromodomain</keyword>
<evidence type="ECO:0000256" key="8">
    <source>
        <dbReference type="ARBA" id="ARBA00022990"/>
    </source>
</evidence>
<evidence type="ECO:0000256" key="12">
    <source>
        <dbReference type="ARBA" id="ARBA00023242"/>
    </source>
</evidence>
<dbReference type="GO" id="GO:0005634">
    <property type="term" value="C:nucleus"/>
    <property type="evidence" value="ECO:0007669"/>
    <property type="project" value="UniProtKB-SubCell"/>
</dbReference>
<evidence type="ECO:0000256" key="7">
    <source>
        <dbReference type="ARBA" id="ARBA00022853"/>
    </source>
</evidence>
<accession>A0ABD1E6L5</accession>
<name>A0ABD1E6L5_HYPHA</name>
<dbReference type="SUPFAM" id="SSF144232">
    <property type="entry name" value="HIT/MYND zinc finger-like"/>
    <property type="match status" value="1"/>
</dbReference>
<dbReference type="SMART" id="SM00249">
    <property type="entry name" value="PHD"/>
    <property type="match status" value="1"/>
</dbReference>
<keyword evidence="9" id="KW-0805">Transcription regulation</keyword>
<dbReference type="Gene3D" id="2.30.30.140">
    <property type="match status" value="1"/>
</dbReference>
<dbReference type="InterPro" id="IPR036427">
    <property type="entry name" value="Bromodomain-like_sf"/>
</dbReference>
<feature type="domain" description="PWWP" evidence="18">
    <location>
        <begin position="402"/>
        <end position="452"/>
    </location>
</feature>
<keyword evidence="6" id="KW-0862">Zinc</keyword>
<evidence type="ECO:0008006" key="22">
    <source>
        <dbReference type="Google" id="ProtNLM"/>
    </source>
</evidence>
<dbReference type="SUPFAM" id="SSF47370">
    <property type="entry name" value="Bromodomain"/>
    <property type="match status" value="1"/>
</dbReference>
<sequence length="1591" mass="176160">MSEIEGIDQQQPHVDEADEAVPRLNPENDQVTLSTNETIGDTTIDDNDVSMEVGYSVPNRDFHEVNKHETNDDDEEGVAKIDTDSETFQSRELKLLLALSKEANLDTNIPRKRKVLPLRKKVKSDSRNSLSKGVKVQYPVTAESELEMEVSTEGTKLEPDVDSVESSPTSRAAKKKKRGLSETSTEGFGDDGLKKSRKSLSSDIIMFKPNKDMFCWRCHKENVNISCETCPRSYHQKCLKQTITDLDHWPCPECVSILKAESTQSRSPAMKGMTLEHLCSLLKFAVNRMIQCQGSEPFIHEVSDAEFPDYKKYIIQPMDLTLLEKNIRENVYGSPQAFEADAKWILHNSIIFNSYQSKLTSVAKTIIKICKQEMSEIENCPSCYLNANTKKKTWFVEVCPKPHLLVWAKLRGFPFWPGKAMSCKDGNVDVRFFGAHDRAWVPEKECFLYTPKDPNLFRAKRADIEQCVQELEQHVKNLKKVFGEFNYPPFKTPIDSRDEVGQLQLFLPKYVPVVIKDVRESDDEKCEKTSKKHGRNKSEEENMEGYGTDDESIGGIDTEVRKNLLKSSEGDDSLEAEDDDTQVPANIEADTDGSQEVLTKGDFKSNSEPPSKRSSFEGFPPRRNSESKTDSIRINRVNIPENMEISLGNSDNGPLNCLDNVSSSNSECSSDFSVELRKKPIQVDVDNVEFTISPARKLKMADKLMKRLSDGESSSVDSAKIESVKRDITESEKSTKTWKVTDVNLKSEVAKLVIKAVRNDDKNNGDTDDKIEDRSIKEVSEEQPTSSVTQENLCCPDKISIESEIETVADKTESEKSPVSTSNDPEPNNAKADTTSNLNDSATIEPSKPTNSKDRAEPKKTNKRLNEDSDQCAQEPQKKVLKLVAVDKTSNSNNSPSASPSILKSSLEEVKKVHSKSTKGSPRSSTVNLIQDDVKIEPESEDSTNDCVQDLEAKKKYLSALNILEKGEADAQKPKNNEIRTRSKTEEKRERIRTGKEPQNSNNTNKNLEDATTSSNAKKKTINPSAKGDSAEIYVKSFAKIDSTDIGHPLVPTPPSKQRARKSFPQPNYTRSVQKPASIQPAISKETLPQTVTPQVSDTISRLQVRPAAIATSSPINSPIVASSIAKAAPIPALQQLEAMRPTNGYLILQPQQLGQQQDNVVFLPQLQTTTLGGPSIANQVMSVTPCLVSAPTTNPAVRQLTQPQLWTTNQVETLNGTENDQSRNKRLLNGLSENSGGLPIVADGAPVEESNTGENGNSSNNNNDDDDLTVLNNVTSEGVNRVVSDIVRKAPPKLKPRPPGVLSQNFSEGIPSSAGPVASKINSVAHRLGDYFRGLLVETLEDLSKCDNPEATISSLKLEIETLKHKHRIELSEVEKNVSTMLKDIQKSIVDDRERIIQETRAACESETIKRVEEAKSKQWCTTCLKEAQFYCCWNTSYCDYPCQQKDWPNHMSKCTQNASQTGQVGPPATIRPGAQQLILRPANPPPKGGIGRVIAKPLQKVYMNRNISAPKAMRVQTSAGNLLTMMETTPGNYQLVTTNALVRTGTAIKPASLLTVTSTNSNTSKTVLSKQSSRTSVSSGNIGADEDSD</sequence>
<evidence type="ECO:0000256" key="11">
    <source>
        <dbReference type="ARBA" id="ARBA00023163"/>
    </source>
</evidence>
<keyword evidence="3" id="KW-0158">Chromosome</keyword>
<evidence type="ECO:0000256" key="6">
    <source>
        <dbReference type="ARBA" id="ARBA00022833"/>
    </source>
</evidence>
<feature type="compositionally biased region" description="Acidic residues" evidence="15">
    <location>
        <begin position="570"/>
        <end position="581"/>
    </location>
</feature>
<dbReference type="Gene3D" id="1.20.920.10">
    <property type="entry name" value="Bromodomain-like"/>
    <property type="match status" value="1"/>
</dbReference>
<dbReference type="Pfam" id="PF00855">
    <property type="entry name" value="PWWP"/>
    <property type="match status" value="1"/>
</dbReference>
<feature type="compositionally biased region" description="Basic and acidic residues" evidence="15">
    <location>
        <begin position="965"/>
        <end position="996"/>
    </location>
</feature>
<feature type="compositionally biased region" description="Low complexity" evidence="15">
    <location>
        <begin position="1248"/>
        <end position="1263"/>
    </location>
</feature>
<feature type="region of interest" description="Disordered" evidence="15">
    <location>
        <begin position="1"/>
        <end position="77"/>
    </location>
</feature>
<evidence type="ECO:0000256" key="15">
    <source>
        <dbReference type="SAM" id="MobiDB-lite"/>
    </source>
</evidence>
<dbReference type="InterPro" id="IPR019786">
    <property type="entry name" value="Zinc_finger_PHD-type_CS"/>
</dbReference>
<dbReference type="EMBL" id="JBDJPC010000010">
    <property type="protein sequence ID" value="KAL1490327.1"/>
    <property type="molecule type" value="Genomic_DNA"/>
</dbReference>
<comment type="subcellular location">
    <subcellularLocation>
        <location evidence="2">Chromosome</location>
    </subcellularLocation>
    <subcellularLocation>
        <location evidence="1">Nucleus</location>
    </subcellularLocation>
</comment>
<feature type="domain" description="Bromo" evidence="16">
    <location>
        <begin position="295"/>
        <end position="360"/>
    </location>
</feature>
<evidence type="ECO:0000256" key="9">
    <source>
        <dbReference type="ARBA" id="ARBA00023015"/>
    </source>
</evidence>
<dbReference type="InterPro" id="IPR000313">
    <property type="entry name" value="PWWP_dom"/>
</dbReference>
<dbReference type="Pfam" id="PF24324">
    <property type="entry name" value="MYND_ZMYND11_ZMYD8"/>
    <property type="match status" value="1"/>
</dbReference>
<dbReference type="GO" id="GO:0045892">
    <property type="term" value="P:negative regulation of DNA-templated transcription"/>
    <property type="evidence" value="ECO:0007669"/>
    <property type="project" value="UniProtKB-ARBA"/>
</dbReference>
<feature type="compositionally biased region" description="Polar residues" evidence="15">
    <location>
        <begin position="817"/>
        <end position="850"/>
    </location>
</feature>
<feature type="region of interest" description="Disordered" evidence="15">
    <location>
        <begin position="145"/>
        <end position="194"/>
    </location>
</feature>
<feature type="compositionally biased region" description="Polar residues" evidence="15">
    <location>
        <begin position="1065"/>
        <end position="1077"/>
    </location>
</feature>
<feature type="compositionally biased region" description="Polar residues" evidence="15">
    <location>
        <begin position="1087"/>
        <end position="1096"/>
    </location>
</feature>
<keyword evidence="5 14" id="KW-0863">Zinc-finger</keyword>
<dbReference type="InterPro" id="IPR001965">
    <property type="entry name" value="Znf_PHD"/>
</dbReference>
<feature type="region of interest" description="Disordered" evidence="15">
    <location>
        <begin position="965"/>
        <end position="1028"/>
    </location>
</feature>
<keyword evidence="21" id="KW-1185">Reference proteome</keyword>
<dbReference type="CDD" id="cd20160">
    <property type="entry name" value="PWWP_PRKCBP1"/>
    <property type="match status" value="1"/>
</dbReference>
<keyword evidence="4" id="KW-0479">Metal-binding</keyword>
<gene>
    <name evidence="20" type="ORF">ABEB36_013042</name>
</gene>